<name>A0AAV8XSR7_9CUCU</name>
<keyword evidence="8" id="KW-0492">Microsome</keyword>
<feature type="transmembrane region" description="Helical" evidence="13">
    <location>
        <begin position="6"/>
        <end position="24"/>
    </location>
</feature>
<comment type="subcellular location">
    <subcellularLocation>
        <location evidence="3">Endoplasmic reticulum membrane</location>
        <topology evidence="3">Peripheral membrane protein</topology>
    </subcellularLocation>
    <subcellularLocation>
        <location evidence="2">Microsome membrane</location>
        <topology evidence="2">Peripheral membrane protein</topology>
    </subcellularLocation>
</comment>
<dbReference type="GO" id="GO:0005789">
    <property type="term" value="C:endoplasmic reticulum membrane"/>
    <property type="evidence" value="ECO:0007669"/>
    <property type="project" value="UniProtKB-SubCell"/>
</dbReference>
<evidence type="ECO:0000313" key="14">
    <source>
        <dbReference type="EMBL" id="KAJ8940922.1"/>
    </source>
</evidence>
<comment type="cofactor">
    <cofactor evidence="1">
        <name>heme</name>
        <dbReference type="ChEBI" id="CHEBI:30413"/>
    </cofactor>
</comment>
<comment type="caution">
    <text evidence="14">The sequence shown here is derived from an EMBL/GenBank/DDBJ whole genome shotgun (WGS) entry which is preliminary data.</text>
</comment>
<dbReference type="PANTHER" id="PTHR24292:SF100">
    <property type="entry name" value="CYTOCHROME P450 6A16, ISOFORM B-RELATED"/>
    <property type="match status" value="1"/>
</dbReference>
<dbReference type="EMBL" id="JAPWTK010000401">
    <property type="protein sequence ID" value="KAJ8940922.1"/>
    <property type="molecule type" value="Genomic_DNA"/>
</dbReference>
<evidence type="ECO:0000256" key="9">
    <source>
        <dbReference type="ARBA" id="ARBA00023002"/>
    </source>
</evidence>
<accession>A0AAV8XSR7</accession>
<protein>
    <recommendedName>
        <fullName evidence="16">Cytochrome P450</fullName>
    </recommendedName>
</protein>
<sequence>MPLGYMLMILVMKVIPVICVIKVIKIIQLVMVIKIIKSIKTSGHQGRVYLGIQPNLVLVDPNYIKHVLTKDFRFFVNRGVYQCESDPISINIFSQLNDEWRAARVKFTNIFTSVKMKSMFQIVLNCSKPLEKVLEQYSRDNKDIDILEVMACFTTDVIGSSAFGISCNSFESSDAEFRKMGRKVFDEFSLWDQMNLFLSIYTPNLAQRLGVRNIQKDVSRFFSNPSRM</sequence>
<dbReference type="PRINTS" id="PR00464">
    <property type="entry name" value="EP450II"/>
</dbReference>
<dbReference type="InterPro" id="IPR002402">
    <property type="entry name" value="Cyt_P450_E_grp-II"/>
</dbReference>
<evidence type="ECO:0000313" key="15">
    <source>
        <dbReference type="Proteomes" id="UP001162162"/>
    </source>
</evidence>
<dbReference type="Pfam" id="PF00067">
    <property type="entry name" value="p450"/>
    <property type="match status" value="1"/>
</dbReference>
<proteinExistence type="inferred from homology"/>
<evidence type="ECO:0000256" key="1">
    <source>
        <dbReference type="ARBA" id="ARBA00001971"/>
    </source>
</evidence>
<keyword evidence="11" id="KW-0503">Monooxygenase</keyword>
<comment type="similarity">
    <text evidence="4">Belongs to the cytochrome P450 family.</text>
</comment>
<dbReference type="AlphaFoldDB" id="A0AAV8XSR7"/>
<evidence type="ECO:0000256" key="5">
    <source>
        <dbReference type="ARBA" id="ARBA00022617"/>
    </source>
</evidence>
<evidence type="ECO:0000256" key="13">
    <source>
        <dbReference type="SAM" id="Phobius"/>
    </source>
</evidence>
<evidence type="ECO:0000256" key="2">
    <source>
        <dbReference type="ARBA" id="ARBA00004174"/>
    </source>
</evidence>
<dbReference type="InterPro" id="IPR050476">
    <property type="entry name" value="Insect_CytP450_Detox"/>
</dbReference>
<keyword evidence="12 13" id="KW-0472">Membrane</keyword>
<evidence type="ECO:0000256" key="10">
    <source>
        <dbReference type="ARBA" id="ARBA00023004"/>
    </source>
</evidence>
<keyword evidence="13" id="KW-0812">Transmembrane</keyword>
<keyword evidence="10" id="KW-0408">Iron</keyword>
<keyword evidence="5" id="KW-0349">Heme</keyword>
<organism evidence="14 15">
    <name type="scientific">Aromia moschata</name>
    <dbReference type="NCBI Taxonomy" id="1265417"/>
    <lineage>
        <taxon>Eukaryota</taxon>
        <taxon>Metazoa</taxon>
        <taxon>Ecdysozoa</taxon>
        <taxon>Arthropoda</taxon>
        <taxon>Hexapoda</taxon>
        <taxon>Insecta</taxon>
        <taxon>Pterygota</taxon>
        <taxon>Neoptera</taxon>
        <taxon>Endopterygota</taxon>
        <taxon>Coleoptera</taxon>
        <taxon>Polyphaga</taxon>
        <taxon>Cucujiformia</taxon>
        <taxon>Chrysomeloidea</taxon>
        <taxon>Cerambycidae</taxon>
        <taxon>Cerambycinae</taxon>
        <taxon>Callichromatini</taxon>
        <taxon>Aromia</taxon>
    </lineage>
</organism>
<evidence type="ECO:0000256" key="7">
    <source>
        <dbReference type="ARBA" id="ARBA00022824"/>
    </source>
</evidence>
<evidence type="ECO:0008006" key="16">
    <source>
        <dbReference type="Google" id="ProtNLM"/>
    </source>
</evidence>
<gene>
    <name evidence="14" type="ORF">NQ318_015607</name>
</gene>
<keyword evidence="6" id="KW-0479">Metal-binding</keyword>
<reference evidence="14" key="1">
    <citation type="journal article" date="2023" name="Insect Mol. Biol.">
        <title>Genome sequencing provides insights into the evolution of gene families encoding plant cell wall-degrading enzymes in longhorned beetles.</title>
        <authorList>
            <person name="Shin N.R."/>
            <person name="Okamura Y."/>
            <person name="Kirsch R."/>
            <person name="Pauchet Y."/>
        </authorList>
    </citation>
    <scope>NUCLEOTIDE SEQUENCE</scope>
    <source>
        <strain evidence="14">AMC_N1</strain>
    </source>
</reference>
<evidence type="ECO:0000256" key="6">
    <source>
        <dbReference type="ARBA" id="ARBA00022723"/>
    </source>
</evidence>
<keyword evidence="9" id="KW-0560">Oxidoreductase</keyword>
<dbReference type="GO" id="GO:0020037">
    <property type="term" value="F:heme binding"/>
    <property type="evidence" value="ECO:0007669"/>
    <property type="project" value="InterPro"/>
</dbReference>
<evidence type="ECO:0000256" key="8">
    <source>
        <dbReference type="ARBA" id="ARBA00022848"/>
    </source>
</evidence>
<evidence type="ECO:0000256" key="3">
    <source>
        <dbReference type="ARBA" id="ARBA00004406"/>
    </source>
</evidence>
<dbReference type="Proteomes" id="UP001162162">
    <property type="component" value="Unassembled WGS sequence"/>
</dbReference>
<evidence type="ECO:0000256" key="11">
    <source>
        <dbReference type="ARBA" id="ARBA00023033"/>
    </source>
</evidence>
<dbReference type="GO" id="GO:0016705">
    <property type="term" value="F:oxidoreductase activity, acting on paired donors, with incorporation or reduction of molecular oxygen"/>
    <property type="evidence" value="ECO:0007669"/>
    <property type="project" value="InterPro"/>
</dbReference>
<keyword evidence="13" id="KW-1133">Transmembrane helix</keyword>
<dbReference type="InterPro" id="IPR001128">
    <property type="entry name" value="Cyt_P450"/>
</dbReference>
<keyword evidence="7" id="KW-0256">Endoplasmic reticulum</keyword>
<dbReference type="PANTHER" id="PTHR24292">
    <property type="entry name" value="CYTOCHROME P450"/>
    <property type="match status" value="1"/>
</dbReference>
<evidence type="ECO:0000256" key="4">
    <source>
        <dbReference type="ARBA" id="ARBA00010617"/>
    </source>
</evidence>
<dbReference type="GO" id="GO:0005506">
    <property type="term" value="F:iron ion binding"/>
    <property type="evidence" value="ECO:0007669"/>
    <property type="project" value="InterPro"/>
</dbReference>
<dbReference type="InterPro" id="IPR036396">
    <property type="entry name" value="Cyt_P450_sf"/>
</dbReference>
<dbReference type="SUPFAM" id="SSF48264">
    <property type="entry name" value="Cytochrome P450"/>
    <property type="match status" value="1"/>
</dbReference>
<dbReference type="GO" id="GO:0004497">
    <property type="term" value="F:monooxygenase activity"/>
    <property type="evidence" value="ECO:0007669"/>
    <property type="project" value="UniProtKB-KW"/>
</dbReference>
<evidence type="ECO:0000256" key="12">
    <source>
        <dbReference type="ARBA" id="ARBA00023136"/>
    </source>
</evidence>
<keyword evidence="15" id="KW-1185">Reference proteome</keyword>
<dbReference type="Gene3D" id="1.10.630.10">
    <property type="entry name" value="Cytochrome P450"/>
    <property type="match status" value="1"/>
</dbReference>